<dbReference type="InterPro" id="IPR008509">
    <property type="entry name" value="MOT2/MFSD5"/>
</dbReference>
<keyword evidence="5" id="KW-1003">Cell membrane</keyword>
<dbReference type="GO" id="GO:0005886">
    <property type="term" value="C:plasma membrane"/>
    <property type="evidence" value="ECO:0007669"/>
    <property type="project" value="UniProtKB-SubCell"/>
</dbReference>
<feature type="transmembrane region" description="Helical" evidence="13">
    <location>
        <begin position="311"/>
        <end position="333"/>
    </location>
</feature>
<dbReference type="CDD" id="cd17487">
    <property type="entry name" value="MFS_MFSD5_like"/>
    <property type="match status" value="1"/>
</dbReference>
<dbReference type="OrthoDB" id="263957at2759"/>
<dbReference type="GO" id="GO:0006811">
    <property type="term" value="P:monoatomic ion transport"/>
    <property type="evidence" value="ECO:0007669"/>
    <property type="project" value="UniProtKB-KW"/>
</dbReference>
<keyword evidence="16" id="KW-1185">Reference proteome</keyword>
<gene>
    <name evidence="15" type="ORF">HYALB_00006909</name>
</gene>
<feature type="transmembrane region" description="Helical" evidence="13">
    <location>
        <begin position="345"/>
        <end position="363"/>
    </location>
</feature>
<sequence length="453" mass="50461">MNFYHSAFIFLTSSCGLLTWQQYRKREEKPDEKRDNQPSVTPRAKVEAREFQRLFLTVYCLVMASDWLQGPYVYSLYRDQFGLGERAVGLLFMAGFLSGAISGYFVGQFTDAYGRKSACLIFCIIYSTACFSTLVPSLPILLFGRVCSGLSTSLMVSAFESWMVTEYHKRRVDQAGISLGSMYGIMQTLNSIVAIISGVFSEWIVEMTGTKRAPFMASAGLLGVAFWVIGLYWTENYGDSRTQDPSASNNSRNQPPPPPNLRTILTDKRILALGLASCIFEGSMYLFVFFWSPALHTAHTYSSTHNTPLPLGLIFASFMTCSMLGSLIFSFLSSPSYTSLSPSRLLSLLFATASSSLLLTTMLKDEKATFWAFCVFEICVGMYWPSIGTLKSRVVEDGVRARIYGILMIPSNVFVVVALALIKEGEEYRNGVFLMCGGLLVLTSGVFHWTVRE</sequence>
<feature type="transmembrane region" description="Helical" evidence="13">
    <location>
        <begin position="118"/>
        <end position="136"/>
    </location>
</feature>
<dbReference type="PANTHER" id="PTHR23516">
    <property type="entry name" value="SAM (S-ADENOSYL METHIONINE) TRANSPORTER"/>
    <property type="match status" value="1"/>
</dbReference>
<name>A0A9N9QDV0_9HELO</name>
<dbReference type="AlphaFoldDB" id="A0A9N9QDV0"/>
<comment type="function">
    <text evidence="1">Mediates high-affinity intracellular uptake of the rare oligo-element molybdenum.</text>
</comment>
<feature type="transmembrane region" description="Helical" evidence="13">
    <location>
        <begin position="176"/>
        <end position="201"/>
    </location>
</feature>
<evidence type="ECO:0000256" key="3">
    <source>
        <dbReference type="ARBA" id="ARBA00021242"/>
    </source>
</evidence>
<evidence type="ECO:0000256" key="7">
    <source>
        <dbReference type="ARBA" id="ARBA00022989"/>
    </source>
</evidence>
<evidence type="ECO:0000313" key="15">
    <source>
        <dbReference type="EMBL" id="CAG8983941.1"/>
    </source>
</evidence>
<evidence type="ECO:0000256" key="9">
    <source>
        <dbReference type="ARBA" id="ARBA00023136"/>
    </source>
</evidence>
<dbReference type="Gene3D" id="1.20.1250.20">
    <property type="entry name" value="MFS general substrate transporter like domains"/>
    <property type="match status" value="1"/>
</dbReference>
<dbReference type="PANTHER" id="PTHR23516:SF1">
    <property type="entry name" value="MOLYBDATE-ANION TRANSPORTER"/>
    <property type="match status" value="1"/>
</dbReference>
<feature type="region of interest" description="Disordered" evidence="12">
    <location>
        <begin position="242"/>
        <end position="262"/>
    </location>
</feature>
<feature type="transmembrane region" description="Helical" evidence="13">
    <location>
        <begin position="369"/>
        <end position="390"/>
    </location>
</feature>
<feature type="transmembrane region" description="Helical" evidence="13">
    <location>
        <begin position="213"/>
        <end position="233"/>
    </location>
</feature>
<feature type="transmembrane region" description="Helical" evidence="13">
    <location>
        <begin position="270"/>
        <end position="291"/>
    </location>
</feature>
<evidence type="ECO:0000256" key="14">
    <source>
        <dbReference type="SAM" id="SignalP"/>
    </source>
</evidence>
<evidence type="ECO:0000256" key="10">
    <source>
        <dbReference type="ARBA" id="ARBA00030646"/>
    </source>
</evidence>
<comment type="caution">
    <text evidence="15">The sequence shown here is derived from an EMBL/GenBank/DDBJ whole genome shotgun (WGS) entry which is preliminary data.</text>
</comment>
<evidence type="ECO:0000313" key="16">
    <source>
        <dbReference type="Proteomes" id="UP000701801"/>
    </source>
</evidence>
<dbReference type="GO" id="GO:0015098">
    <property type="term" value="F:molybdate ion transmembrane transporter activity"/>
    <property type="evidence" value="ECO:0007669"/>
    <property type="project" value="InterPro"/>
</dbReference>
<dbReference type="Pfam" id="PF05631">
    <property type="entry name" value="MFS_5"/>
    <property type="match status" value="1"/>
</dbReference>
<accession>A0A9N9QDV0</accession>
<evidence type="ECO:0000256" key="8">
    <source>
        <dbReference type="ARBA" id="ARBA00023065"/>
    </source>
</evidence>
<evidence type="ECO:0000256" key="1">
    <source>
        <dbReference type="ARBA" id="ARBA00003019"/>
    </source>
</evidence>
<proteinExistence type="predicted"/>
<feature type="signal peptide" evidence="14">
    <location>
        <begin position="1"/>
        <end position="19"/>
    </location>
</feature>
<reference evidence="15" key="1">
    <citation type="submission" date="2021-07" db="EMBL/GenBank/DDBJ databases">
        <authorList>
            <person name="Durling M."/>
        </authorList>
    </citation>
    <scope>NUCLEOTIDE SEQUENCE</scope>
</reference>
<feature type="chain" id="PRO_5040156534" description="Molybdate-anion transporter" evidence="14">
    <location>
        <begin position="20"/>
        <end position="453"/>
    </location>
</feature>
<evidence type="ECO:0000256" key="12">
    <source>
        <dbReference type="SAM" id="MobiDB-lite"/>
    </source>
</evidence>
<keyword evidence="6 13" id="KW-0812">Transmembrane</keyword>
<dbReference type="Proteomes" id="UP000701801">
    <property type="component" value="Unassembled WGS sequence"/>
</dbReference>
<evidence type="ECO:0000256" key="4">
    <source>
        <dbReference type="ARBA" id="ARBA00022448"/>
    </source>
</evidence>
<dbReference type="SUPFAM" id="SSF103473">
    <property type="entry name" value="MFS general substrate transporter"/>
    <property type="match status" value="1"/>
</dbReference>
<feature type="transmembrane region" description="Helical" evidence="13">
    <location>
        <begin position="86"/>
        <end position="106"/>
    </location>
</feature>
<feature type="transmembrane region" description="Helical" evidence="13">
    <location>
        <begin position="142"/>
        <end position="164"/>
    </location>
</feature>
<keyword evidence="4" id="KW-0813">Transport</keyword>
<keyword evidence="14" id="KW-0732">Signal</keyword>
<organism evidence="15 16">
    <name type="scientific">Hymenoscyphus albidus</name>
    <dbReference type="NCBI Taxonomy" id="595503"/>
    <lineage>
        <taxon>Eukaryota</taxon>
        <taxon>Fungi</taxon>
        <taxon>Dikarya</taxon>
        <taxon>Ascomycota</taxon>
        <taxon>Pezizomycotina</taxon>
        <taxon>Leotiomycetes</taxon>
        <taxon>Helotiales</taxon>
        <taxon>Helotiaceae</taxon>
        <taxon>Hymenoscyphus</taxon>
    </lineage>
</organism>
<dbReference type="InterPro" id="IPR036259">
    <property type="entry name" value="MFS_trans_sf"/>
</dbReference>
<evidence type="ECO:0000256" key="11">
    <source>
        <dbReference type="ARBA" id="ARBA00032555"/>
    </source>
</evidence>
<evidence type="ECO:0000256" key="5">
    <source>
        <dbReference type="ARBA" id="ARBA00022475"/>
    </source>
</evidence>
<evidence type="ECO:0000256" key="6">
    <source>
        <dbReference type="ARBA" id="ARBA00022692"/>
    </source>
</evidence>
<feature type="transmembrane region" description="Helical" evidence="13">
    <location>
        <begin position="54"/>
        <end position="74"/>
    </location>
</feature>
<evidence type="ECO:0000256" key="2">
    <source>
        <dbReference type="ARBA" id="ARBA00004651"/>
    </source>
</evidence>
<evidence type="ECO:0000256" key="13">
    <source>
        <dbReference type="SAM" id="Phobius"/>
    </source>
</evidence>
<protein>
    <recommendedName>
        <fullName evidence="3">Molybdate-anion transporter</fullName>
    </recommendedName>
    <alternativeName>
        <fullName evidence="10">Major facilitator superfamily domain-containing protein 5</fullName>
    </alternativeName>
    <alternativeName>
        <fullName evidence="11">Molybdate transporter 2 homolog</fullName>
    </alternativeName>
</protein>
<keyword evidence="8" id="KW-0406">Ion transport</keyword>
<keyword evidence="9 13" id="KW-0472">Membrane</keyword>
<feature type="transmembrane region" description="Helical" evidence="13">
    <location>
        <begin position="428"/>
        <end position="451"/>
    </location>
</feature>
<feature type="transmembrane region" description="Helical" evidence="13">
    <location>
        <begin position="402"/>
        <end position="422"/>
    </location>
</feature>
<comment type="subcellular location">
    <subcellularLocation>
        <location evidence="2">Cell membrane</location>
        <topology evidence="2">Multi-pass membrane protein</topology>
    </subcellularLocation>
</comment>
<keyword evidence="7 13" id="KW-1133">Transmembrane helix</keyword>
<dbReference type="EMBL" id="CAJVRM010000744">
    <property type="protein sequence ID" value="CAG8983941.1"/>
    <property type="molecule type" value="Genomic_DNA"/>
</dbReference>